<dbReference type="Proteomes" id="UP000076925">
    <property type="component" value="Unassembled WGS sequence"/>
</dbReference>
<evidence type="ECO:0000313" key="2">
    <source>
        <dbReference type="EMBL" id="KYC37699.1"/>
    </source>
</evidence>
<dbReference type="AlphaFoldDB" id="A0A139WZ18"/>
<reference evidence="2 3" key="1">
    <citation type="journal article" date="2013" name="Genome Biol. Evol.">
        <title>Genomes of Stigonematalean cyanobacteria (subsection V) and the evolution of oxygenic photosynthesis from prokaryotes to plastids.</title>
        <authorList>
            <person name="Dagan T."/>
            <person name="Roettger M."/>
            <person name="Stucken K."/>
            <person name="Landan G."/>
            <person name="Koch R."/>
            <person name="Major P."/>
            <person name="Gould S.B."/>
            <person name="Goremykin V.V."/>
            <person name="Rippka R."/>
            <person name="Tandeau de Marsac N."/>
            <person name="Gugger M."/>
            <person name="Lockhart P.J."/>
            <person name="Allen J.F."/>
            <person name="Brune I."/>
            <person name="Maus I."/>
            <person name="Puhler A."/>
            <person name="Martin W.F."/>
        </authorList>
    </citation>
    <scope>NUCLEOTIDE SEQUENCE [LARGE SCALE GENOMIC DNA]</scope>
    <source>
        <strain evidence="2 3">PCC 7110</strain>
    </source>
</reference>
<comment type="caution">
    <text evidence="2">The sequence shown here is derived from an EMBL/GenBank/DDBJ whole genome shotgun (WGS) entry which is preliminary data.</text>
</comment>
<dbReference type="SMART" id="SM00530">
    <property type="entry name" value="HTH_XRE"/>
    <property type="match status" value="1"/>
</dbReference>
<dbReference type="PROSITE" id="PS50943">
    <property type="entry name" value="HTH_CROC1"/>
    <property type="match status" value="1"/>
</dbReference>
<sequence length="106" mass="11661">MKTKPFSELRKKMTPQQQAESEMQANLALLYLTLSEIRESVGKTQSEVADNMGVGQSALSKIEHQGDIQVSTLSRYITSLGGSLTITARFPDREIVITQFGVTDPS</sequence>
<dbReference type="CDD" id="cd00093">
    <property type="entry name" value="HTH_XRE"/>
    <property type="match status" value="1"/>
</dbReference>
<organism evidence="2 3">
    <name type="scientific">Scytonema hofmannii PCC 7110</name>
    <dbReference type="NCBI Taxonomy" id="128403"/>
    <lineage>
        <taxon>Bacteria</taxon>
        <taxon>Bacillati</taxon>
        <taxon>Cyanobacteriota</taxon>
        <taxon>Cyanophyceae</taxon>
        <taxon>Nostocales</taxon>
        <taxon>Scytonemataceae</taxon>
        <taxon>Scytonema</taxon>
    </lineage>
</organism>
<dbReference type="GO" id="GO:0003677">
    <property type="term" value="F:DNA binding"/>
    <property type="evidence" value="ECO:0007669"/>
    <property type="project" value="InterPro"/>
</dbReference>
<dbReference type="EMBL" id="ANNX02000045">
    <property type="protein sequence ID" value="KYC37699.1"/>
    <property type="molecule type" value="Genomic_DNA"/>
</dbReference>
<name>A0A139WZ18_9CYAN</name>
<dbReference type="InterPro" id="IPR010982">
    <property type="entry name" value="Lambda_DNA-bd_dom_sf"/>
</dbReference>
<evidence type="ECO:0000313" key="3">
    <source>
        <dbReference type="Proteomes" id="UP000076925"/>
    </source>
</evidence>
<proteinExistence type="predicted"/>
<evidence type="ECO:0000259" key="1">
    <source>
        <dbReference type="PROSITE" id="PS50943"/>
    </source>
</evidence>
<dbReference type="SUPFAM" id="SSF47413">
    <property type="entry name" value="lambda repressor-like DNA-binding domains"/>
    <property type="match status" value="1"/>
</dbReference>
<dbReference type="InterPro" id="IPR001387">
    <property type="entry name" value="Cro/C1-type_HTH"/>
</dbReference>
<accession>A0A139WZ18</accession>
<feature type="domain" description="HTH cro/C1-type" evidence="1">
    <location>
        <begin position="34"/>
        <end position="87"/>
    </location>
</feature>
<dbReference type="Pfam" id="PF01381">
    <property type="entry name" value="HTH_3"/>
    <property type="match status" value="1"/>
</dbReference>
<protein>
    <submittedName>
        <fullName evidence="2">Transcriptional regulator</fullName>
    </submittedName>
</protein>
<dbReference type="Gene3D" id="1.10.260.40">
    <property type="entry name" value="lambda repressor-like DNA-binding domains"/>
    <property type="match status" value="1"/>
</dbReference>
<dbReference type="RefSeq" id="WP_017743347.1">
    <property type="nucleotide sequence ID" value="NZ_KQ976354.1"/>
</dbReference>
<dbReference type="OrthoDB" id="9797478at2"/>
<dbReference type="STRING" id="128403.WA1_04045"/>
<keyword evidence="3" id="KW-1185">Reference proteome</keyword>
<gene>
    <name evidence="2" type="ORF">WA1_04045</name>
</gene>